<gene>
    <name evidence="3" type="ORF">E2C01_078202</name>
</gene>
<evidence type="ECO:0000313" key="4">
    <source>
        <dbReference type="Proteomes" id="UP000324222"/>
    </source>
</evidence>
<keyword evidence="4" id="KW-1185">Reference proteome</keyword>
<organism evidence="3 4">
    <name type="scientific">Portunus trituberculatus</name>
    <name type="common">Swimming crab</name>
    <name type="synonym">Neptunus trituberculatus</name>
    <dbReference type="NCBI Taxonomy" id="210409"/>
    <lineage>
        <taxon>Eukaryota</taxon>
        <taxon>Metazoa</taxon>
        <taxon>Ecdysozoa</taxon>
        <taxon>Arthropoda</taxon>
        <taxon>Crustacea</taxon>
        <taxon>Multicrustacea</taxon>
        <taxon>Malacostraca</taxon>
        <taxon>Eumalacostraca</taxon>
        <taxon>Eucarida</taxon>
        <taxon>Decapoda</taxon>
        <taxon>Pleocyemata</taxon>
        <taxon>Brachyura</taxon>
        <taxon>Eubrachyura</taxon>
        <taxon>Portunoidea</taxon>
        <taxon>Portunidae</taxon>
        <taxon>Portuninae</taxon>
        <taxon>Portunus</taxon>
    </lineage>
</organism>
<sequence>MRQWFLVLVWVVVVVAGRRASLDGFLAHEPATLQEKTIKAIESLSNVLNDLKESMTKEGNAAAPTPPPPEGRLEAVLLNLTAALQNNTRALRDVQGGDSARGGKEGGTTERWSWWW</sequence>
<evidence type="ECO:0000256" key="2">
    <source>
        <dbReference type="SAM" id="SignalP"/>
    </source>
</evidence>
<name>A0A5B7IGD0_PORTR</name>
<accession>A0A5B7IGD0</accession>
<feature type="region of interest" description="Disordered" evidence="1">
    <location>
        <begin position="91"/>
        <end position="116"/>
    </location>
</feature>
<dbReference type="AlphaFoldDB" id="A0A5B7IGD0"/>
<comment type="caution">
    <text evidence="3">The sequence shown here is derived from an EMBL/GenBank/DDBJ whole genome shotgun (WGS) entry which is preliminary data.</text>
</comment>
<proteinExistence type="predicted"/>
<feature type="signal peptide" evidence="2">
    <location>
        <begin position="1"/>
        <end position="16"/>
    </location>
</feature>
<keyword evidence="2" id="KW-0732">Signal</keyword>
<dbReference type="OrthoDB" id="7357196at2759"/>
<evidence type="ECO:0000256" key="1">
    <source>
        <dbReference type="SAM" id="MobiDB-lite"/>
    </source>
</evidence>
<feature type="chain" id="PRO_5022761604" evidence="2">
    <location>
        <begin position="17"/>
        <end position="116"/>
    </location>
</feature>
<dbReference type="Proteomes" id="UP000324222">
    <property type="component" value="Unassembled WGS sequence"/>
</dbReference>
<dbReference type="EMBL" id="VSRR010062668">
    <property type="protein sequence ID" value="MPC83490.1"/>
    <property type="molecule type" value="Genomic_DNA"/>
</dbReference>
<protein>
    <submittedName>
        <fullName evidence="3">Uncharacterized protein</fullName>
    </submittedName>
</protein>
<evidence type="ECO:0000313" key="3">
    <source>
        <dbReference type="EMBL" id="MPC83490.1"/>
    </source>
</evidence>
<reference evidence="3 4" key="1">
    <citation type="submission" date="2019-05" db="EMBL/GenBank/DDBJ databases">
        <title>Another draft genome of Portunus trituberculatus and its Hox gene families provides insights of decapod evolution.</title>
        <authorList>
            <person name="Jeong J.-H."/>
            <person name="Song I."/>
            <person name="Kim S."/>
            <person name="Choi T."/>
            <person name="Kim D."/>
            <person name="Ryu S."/>
            <person name="Kim W."/>
        </authorList>
    </citation>
    <scope>NUCLEOTIDE SEQUENCE [LARGE SCALE GENOMIC DNA]</scope>
    <source>
        <tissue evidence="3">Muscle</tissue>
    </source>
</reference>